<evidence type="ECO:0000256" key="3">
    <source>
        <dbReference type="ARBA" id="ARBA00022842"/>
    </source>
</evidence>
<organism evidence="4">
    <name type="scientific">marine metagenome</name>
    <dbReference type="NCBI Taxonomy" id="408172"/>
    <lineage>
        <taxon>unclassified sequences</taxon>
        <taxon>metagenomes</taxon>
        <taxon>ecological metagenomes</taxon>
    </lineage>
</organism>
<dbReference type="PRINTS" id="PR00377">
    <property type="entry name" value="IMPHPHTASES"/>
</dbReference>
<proteinExistence type="predicted"/>
<dbReference type="PANTHER" id="PTHR20854:SF4">
    <property type="entry name" value="INOSITOL-1-MONOPHOSPHATASE-RELATED"/>
    <property type="match status" value="1"/>
</dbReference>
<dbReference type="SUPFAM" id="SSF56655">
    <property type="entry name" value="Carbohydrate phosphatase"/>
    <property type="match status" value="1"/>
</dbReference>
<keyword evidence="2" id="KW-0378">Hydrolase</keyword>
<dbReference type="GO" id="GO:0008934">
    <property type="term" value="F:inositol monophosphate 1-phosphatase activity"/>
    <property type="evidence" value="ECO:0007669"/>
    <property type="project" value="TreeGrafter"/>
</dbReference>
<keyword evidence="3" id="KW-0460">Magnesium</keyword>
<feature type="non-terminal residue" evidence="4">
    <location>
        <position position="139"/>
    </location>
</feature>
<dbReference type="AlphaFoldDB" id="A0A382W4P2"/>
<dbReference type="InterPro" id="IPR020583">
    <property type="entry name" value="Inositol_monoP_metal-BS"/>
</dbReference>
<evidence type="ECO:0000256" key="1">
    <source>
        <dbReference type="ARBA" id="ARBA00022723"/>
    </source>
</evidence>
<name>A0A382W4P2_9ZZZZ</name>
<dbReference type="PROSITE" id="PS00629">
    <property type="entry name" value="IMP_1"/>
    <property type="match status" value="1"/>
</dbReference>
<dbReference type="EMBL" id="UINC01156683">
    <property type="protein sequence ID" value="SVD53245.1"/>
    <property type="molecule type" value="Genomic_DNA"/>
</dbReference>
<dbReference type="Pfam" id="PF00459">
    <property type="entry name" value="Inositol_P"/>
    <property type="match status" value="1"/>
</dbReference>
<dbReference type="PANTHER" id="PTHR20854">
    <property type="entry name" value="INOSITOL MONOPHOSPHATASE"/>
    <property type="match status" value="1"/>
</dbReference>
<evidence type="ECO:0000256" key="2">
    <source>
        <dbReference type="ARBA" id="ARBA00022801"/>
    </source>
</evidence>
<reference evidence="4" key="1">
    <citation type="submission" date="2018-05" db="EMBL/GenBank/DDBJ databases">
        <authorList>
            <person name="Lanie J.A."/>
            <person name="Ng W.-L."/>
            <person name="Kazmierczak K.M."/>
            <person name="Andrzejewski T.M."/>
            <person name="Davidsen T.M."/>
            <person name="Wayne K.J."/>
            <person name="Tettelin H."/>
            <person name="Glass J.I."/>
            <person name="Rusch D."/>
            <person name="Podicherti R."/>
            <person name="Tsui H.-C.T."/>
            <person name="Winkler M.E."/>
        </authorList>
    </citation>
    <scope>NUCLEOTIDE SEQUENCE</scope>
</reference>
<evidence type="ECO:0008006" key="5">
    <source>
        <dbReference type="Google" id="ProtNLM"/>
    </source>
</evidence>
<accession>A0A382W4P2</accession>
<dbReference type="GO" id="GO:0006020">
    <property type="term" value="P:inositol metabolic process"/>
    <property type="evidence" value="ECO:0007669"/>
    <property type="project" value="TreeGrafter"/>
</dbReference>
<dbReference type="Gene3D" id="3.30.540.10">
    <property type="entry name" value="Fructose-1,6-Bisphosphatase, subunit A, domain 1"/>
    <property type="match status" value="1"/>
</dbReference>
<keyword evidence="1" id="KW-0479">Metal-binding</keyword>
<dbReference type="GO" id="GO:0007165">
    <property type="term" value="P:signal transduction"/>
    <property type="evidence" value="ECO:0007669"/>
    <property type="project" value="TreeGrafter"/>
</dbReference>
<dbReference type="InterPro" id="IPR000760">
    <property type="entry name" value="Inositol_monophosphatase-like"/>
</dbReference>
<protein>
    <recommendedName>
        <fullName evidence="5">Inositol monophosphatase</fullName>
    </recommendedName>
</protein>
<dbReference type="GO" id="GO:0046872">
    <property type="term" value="F:metal ion binding"/>
    <property type="evidence" value="ECO:0007669"/>
    <property type="project" value="UniProtKB-KW"/>
</dbReference>
<gene>
    <name evidence="4" type="ORF">METZ01_LOCUS406099</name>
</gene>
<evidence type="ECO:0000313" key="4">
    <source>
        <dbReference type="EMBL" id="SVD53245.1"/>
    </source>
</evidence>
<sequence>MENVGVPTGRDLYTLLYITVFNALGRKPSMSFTPNDSHRSLLQLAVGHAEVAGDLLLSYYGQLRREHAERKGGRQRDLVTKADREAEKLLVDRIPGSDDVLGEEGSLRLTGADRLWVIDPLDGTVNYLHGIPFWAVSIA</sequence>